<accession>A0ABS1VLX4</accession>
<gene>
    <name evidence="3" type="ORF">JKJ07_15200</name>
</gene>
<evidence type="ECO:0000313" key="3">
    <source>
        <dbReference type="EMBL" id="MBL7255650.1"/>
    </source>
</evidence>
<dbReference type="EMBL" id="JAENHO010000004">
    <property type="protein sequence ID" value="MBL7255650.1"/>
    <property type="molecule type" value="Genomic_DNA"/>
</dbReference>
<comment type="caution">
    <text evidence="3">The sequence shown here is derived from an EMBL/GenBank/DDBJ whole genome shotgun (WGS) entry which is preliminary data.</text>
</comment>
<organism evidence="3 4">
    <name type="scientific">Paractinoplanes lichenicola</name>
    <dbReference type="NCBI Taxonomy" id="2802976"/>
    <lineage>
        <taxon>Bacteria</taxon>
        <taxon>Bacillati</taxon>
        <taxon>Actinomycetota</taxon>
        <taxon>Actinomycetes</taxon>
        <taxon>Micromonosporales</taxon>
        <taxon>Micromonosporaceae</taxon>
        <taxon>Paractinoplanes</taxon>
    </lineage>
</organism>
<feature type="region of interest" description="Disordered" evidence="1">
    <location>
        <begin position="108"/>
        <end position="129"/>
    </location>
</feature>
<keyword evidence="4" id="KW-1185">Reference proteome</keyword>
<dbReference type="SUPFAM" id="SSF50939">
    <property type="entry name" value="Sialidases"/>
    <property type="match status" value="1"/>
</dbReference>
<proteinExistence type="predicted"/>
<keyword evidence="2" id="KW-0472">Membrane</keyword>
<protein>
    <submittedName>
        <fullName evidence="3">Uncharacterized protein</fullName>
    </submittedName>
</protein>
<keyword evidence="2" id="KW-0812">Transmembrane</keyword>
<evidence type="ECO:0000256" key="2">
    <source>
        <dbReference type="SAM" id="Phobius"/>
    </source>
</evidence>
<dbReference type="Gene3D" id="2.130.10.10">
    <property type="entry name" value="YVTN repeat-like/Quinoprotein amine dehydrogenase"/>
    <property type="match status" value="1"/>
</dbReference>
<dbReference type="InterPro" id="IPR015943">
    <property type="entry name" value="WD40/YVTN_repeat-like_dom_sf"/>
</dbReference>
<name>A0ABS1VLX4_9ACTN</name>
<evidence type="ECO:0000256" key="1">
    <source>
        <dbReference type="SAM" id="MobiDB-lite"/>
    </source>
</evidence>
<dbReference type="Gene3D" id="2.120.10.10">
    <property type="match status" value="1"/>
</dbReference>
<keyword evidence="2" id="KW-1133">Transmembrane helix</keyword>
<feature type="transmembrane region" description="Helical" evidence="2">
    <location>
        <begin position="37"/>
        <end position="58"/>
    </location>
</feature>
<dbReference type="Proteomes" id="UP000598996">
    <property type="component" value="Unassembled WGS sequence"/>
</dbReference>
<evidence type="ECO:0000313" key="4">
    <source>
        <dbReference type="Proteomes" id="UP000598996"/>
    </source>
</evidence>
<reference evidence="3 4" key="1">
    <citation type="submission" date="2021-01" db="EMBL/GenBank/DDBJ databases">
        <title>Actinoplanes sp. nov. LDG1-01 isolated from lichen.</title>
        <authorList>
            <person name="Saeng-In P."/>
            <person name="Phongsopitanun W."/>
            <person name="Kanchanasin P."/>
            <person name="Yuki M."/>
            <person name="Kudo T."/>
            <person name="Ohkuma M."/>
            <person name="Tanasupawat S."/>
        </authorList>
    </citation>
    <scope>NUCLEOTIDE SEQUENCE [LARGE SCALE GENOMIC DNA]</scope>
    <source>
        <strain evidence="3 4">LDG1-01</strain>
    </source>
</reference>
<dbReference type="RefSeq" id="WP_202992164.1">
    <property type="nucleotide sequence ID" value="NZ_JAENHO010000004.1"/>
</dbReference>
<sequence length="417" mass="44056">MLERRFDSLRSEAGDAVRQPDFDTVRRRAVRVRRRRLVTSSAAFLATVLTVAGLGLAVRGGSDGTGLPAAAPSEAVWPRVTTAAATGQDLYSVLVGCTGCGSQLWVSSDGGNSWQRRTEPPQPADAGDPRMATLIPLAPGILAWNDGRVIPFNEATGTTVARDSDRLWVTTNGGGSWQRAETSTEPLAAVPAGTRPVDCVVFRVTTCTVGAIDPATGRFAPLAHQPTGITVEPGWSDLITVPADGRLWVPGLDPVTKKPAVAASSDAGRTWRTHVFTDGVAAKFQNGWAPMKYQPWVAASPGATAYVLIYREDNVAVAQHTTDGGLTWRAGDTIRGAVDNAGFVAADGSHIVMTGTGFVAARGTGTYTRTSLPGYPADLSRHLQVTSRQAADPFLVTSEIGPYVSADGRTWRQLPLP</sequence>
<dbReference type="InterPro" id="IPR036278">
    <property type="entry name" value="Sialidase_sf"/>
</dbReference>